<dbReference type="EMBL" id="BPVZ01000090">
    <property type="protein sequence ID" value="GKV31261.1"/>
    <property type="molecule type" value="Genomic_DNA"/>
</dbReference>
<proteinExistence type="predicted"/>
<comment type="caution">
    <text evidence="1">The sequence shown here is derived from an EMBL/GenBank/DDBJ whole genome shotgun (WGS) entry which is preliminary data.</text>
</comment>
<evidence type="ECO:0000313" key="1">
    <source>
        <dbReference type="EMBL" id="GKV31261.1"/>
    </source>
</evidence>
<reference evidence="1 2" key="1">
    <citation type="journal article" date="2021" name="Commun. Biol.">
        <title>The genome of Shorea leprosula (Dipterocarpaceae) highlights the ecological relevance of drought in aseasonal tropical rainforests.</title>
        <authorList>
            <person name="Ng K.K.S."/>
            <person name="Kobayashi M.J."/>
            <person name="Fawcett J.A."/>
            <person name="Hatakeyama M."/>
            <person name="Paape T."/>
            <person name="Ng C.H."/>
            <person name="Ang C.C."/>
            <person name="Tnah L.H."/>
            <person name="Lee C.T."/>
            <person name="Nishiyama T."/>
            <person name="Sese J."/>
            <person name="O'Brien M.J."/>
            <person name="Copetti D."/>
            <person name="Mohd Noor M.I."/>
            <person name="Ong R.C."/>
            <person name="Putra M."/>
            <person name="Sireger I.Z."/>
            <person name="Indrioko S."/>
            <person name="Kosugi Y."/>
            <person name="Izuno A."/>
            <person name="Isagi Y."/>
            <person name="Lee S.L."/>
            <person name="Shimizu K.K."/>
        </authorList>
    </citation>
    <scope>NUCLEOTIDE SEQUENCE [LARGE SCALE GENOMIC DNA]</scope>
    <source>
        <strain evidence="1">214</strain>
    </source>
</reference>
<protein>
    <submittedName>
        <fullName evidence="1">Uncharacterized protein</fullName>
    </submittedName>
</protein>
<evidence type="ECO:0000313" key="2">
    <source>
        <dbReference type="Proteomes" id="UP001054252"/>
    </source>
</evidence>
<organism evidence="1 2">
    <name type="scientific">Rubroshorea leprosula</name>
    <dbReference type="NCBI Taxonomy" id="152421"/>
    <lineage>
        <taxon>Eukaryota</taxon>
        <taxon>Viridiplantae</taxon>
        <taxon>Streptophyta</taxon>
        <taxon>Embryophyta</taxon>
        <taxon>Tracheophyta</taxon>
        <taxon>Spermatophyta</taxon>
        <taxon>Magnoliopsida</taxon>
        <taxon>eudicotyledons</taxon>
        <taxon>Gunneridae</taxon>
        <taxon>Pentapetalae</taxon>
        <taxon>rosids</taxon>
        <taxon>malvids</taxon>
        <taxon>Malvales</taxon>
        <taxon>Dipterocarpaceae</taxon>
        <taxon>Rubroshorea</taxon>
    </lineage>
</organism>
<sequence>MGLEIAWESSKDWVGYCCTRKKKKILHSRSLSREQEGLAQREVGYSAKKNKQILHGERPAIGRRTKRNCTERGQLLGREVVGMGWAVVGWRRRPYTGKKQTENSRDFAPELWRSGKEEERWEKKETCGITTWHVRECILLSSWHATY</sequence>
<keyword evidence="2" id="KW-1185">Reference proteome</keyword>
<accession>A0AAV5L1Z5</accession>
<gene>
    <name evidence="1" type="ORF">SLEP1_g39971</name>
</gene>
<dbReference type="Proteomes" id="UP001054252">
    <property type="component" value="Unassembled WGS sequence"/>
</dbReference>
<name>A0AAV5L1Z5_9ROSI</name>
<dbReference type="AlphaFoldDB" id="A0AAV5L1Z5"/>